<keyword evidence="5" id="KW-1134">Transmembrane beta strand</keyword>
<feature type="compositionally biased region" description="Polar residues" evidence="11">
    <location>
        <begin position="312"/>
        <end position="326"/>
    </location>
</feature>
<dbReference type="InterPro" id="IPR005594">
    <property type="entry name" value="YadA_C"/>
</dbReference>
<evidence type="ECO:0000313" key="14">
    <source>
        <dbReference type="EMBL" id="QIO10242.1"/>
    </source>
</evidence>
<feature type="domain" description="Trimeric autotransporter adhesin YadA-like stalk" evidence="13">
    <location>
        <begin position="1531"/>
        <end position="1571"/>
    </location>
</feature>
<proteinExistence type="inferred from homology"/>
<dbReference type="InterPro" id="IPR011049">
    <property type="entry name" value="Serralysin-like_metalloprot_C"/>
</dbReference>
<dbReference type="InterPro" id="IPR045584">
    <property type="entry name" value="Pilin-like"/>
</dbReference>
<keyword evidence="15" id="KW-1185">Reference proteome</keyword>
<evidence type="ECO:0000256" key="11">
    <source>
        <dbReference type="SAM" id="MobiDB-lite"/>
    </source>
</evidence>
<evidence type="ECO:0000256" key="7">
    <source>
        <dbReference type="ARBA" id="ARBA00022729"/>
    </source>
</evidence>
<evidence type="ECO:0000256" key="1">
    <source>
        <dbReference type="ARBA" id="ARBA00004241"/>
    </source>
</evidence>
<comment type="similarity">
    <text evidence="3">Belongs to the autotransporter-2 (AT-2) (TC 1.B.40) family.</text>
</comment>
<feature type="domain" description="Trimeric autotransporter adhesin YadA-like stalk" evidence="13">
    <location>
        <begin position="1672"/>
        <end position="1706"/>
    </location>
</feature>
<dbReference type="Pfam" id="PF05662">
    <property type="entry name" value="YadA_stalk"/>
    <property type="match status" value="5"/>
</dbReference>
<evidence type="ECO:0008006" key="16">
    <source>
        <dbReference type="Google" id="ProtNLM"/>
    </source>
</evidence>
<feature type="region of interest" description="Disordered" evidence="11">
    <location>
        <begin position="486"/>
        <end position="525"/>
    </location>
</feature>
<organism evidence="14 15">
    <name type="scientific">Acinetobacter lanii</name>
    <dbReference type="NCBI Taxonomy" id="2715163"/>
    <lineage>
        <taxon>Bacteria</taxon>
        <taxon>Pseudomonadati</taxon>
        <taxon>Pseudomonadota</taxon>
        <taxon>Gammaproteobacteria</taxon>
        <taxon>Moraxellales</taxon>
        <taxon>Moraxellaceae</taxon>
        <taxon>Acinetobacter</taxon>
    </lineage>
</organism>
<dbReference type="SUPFAM" id="SSF101967">
    <property type="entry name" value="Adhesin YadA, collagen-binding domain"/>
    <property type="match status" value="2"/>
</dbReference>
<dbReference type="SUPFAM" id="SSF54523">
    <property type="entry name" value="Pili subunits"/>
    <property type="match status" value="1"/>
</dbReference>
<dbReference type="InterPro" id="IPR008635">
    <property type="entry name" value="Coiled_stalk_dom"/>
</dbReference>
<evidence type="ECO:0000256" key="9">
    <source>
        <dbReference type="ARBA" id="ARBA00023136"/>
    </source>
</evidence>
<evidence type="ECO:0000313" key="15">
    <source>
        <dbReference type="Proteomes" id="UP000501939"/>
    </source>
</evidence>
<name>A0A6G8S813_9GAMM</name>
<evidence type="ECO:0000256" key="8">
    <source>
        <dbReference type="ARBA" id="ARBA00022927"/>
    </source>
</evidence>
<keyword evidence="10" id="KW-0998">Cell outer membrane</keyword>
<dbReference type="Gene3D" id="3.30.1300.30">
    <property type="entry name" value="GSPII I/J protein-like"/>
    <property type="match status" value="1"/>
</dbReference>
<feature type="domain" description="Trimeric autotransporter adhesin YadA-like stalk" evidence="13">
    <location>
        <begin position="1588"/>
        <end position="1627"/>
    </location>
</feature>
<dbReference type="Proteomes" id="UP000501939">
    <property type="component" value="Chromosome"/>
</dbReference>
<dbReference type="GO" id="GO:0009986">
    <property type="term" value="C:cell surface"/>
    <property type="evidence" value="ECO:0007669"/>
    <property type="project" value="UniProtKB-SubCell"/>
</dbReference>
<keyword evidence="9" id="KW-0472">Membrane</keyword>
<evidence type="ECO:0000256" key="2">
    <source>
        <dbReference type="ARBA" id="ARBA00004442"/>
    </source>
</evidence>
<protein>
    <recommendedName>
        <fullName evidence="16">YadA-like family protein</fullName>
    </recommendedName>
</protein>
<keyword evidence="8" id="KW-0653">Protein transport</keyword>
<evidence type="ECO:0000259" key="13">
    <source>
        <dbReference type="Pfam" id="PF05662"/>
    </source>
</evidence>
<dbReference type="Gene3D" id="6.20.50.100">
    <property type="match status" value="3"/>
</dbReference>
<evidence type="ECO:0000256" key="5">
    <source>
        <dbReference type="ARBA" id="ARBA00022452"/>
    </source>
</evidence>
<evidence type="ECO:0000256" key="3">
    <source>
        <dbReference type="ARBA" id="ARBA00005848"/>
    </source>
</evidence>
<keyword evidence="4" id="KW-0813">Transport</keyword>
<feature type="region of interest" description="Disordered" evidence="11">
    <location>
        <begin position="252"/>
        <end position="326"/>
    </location>
</feature>
<sequence>MITSGLKLNSKDGTAAEDTVALGEAITVTNTDGNLVATHDDNQIIYDLAKDISVESVTAGTVDPDTGELVEGIQLTATGTEVKDADGNVANYGADKAEISDGTNTTTTTAGGTTVTDGTNTNTITAGSNSITDGKSTTTVGADTITVGAGSNPVVINGQDGVITGLTNTTLDDIDDTDPTAAGQAATQGQVSELITSGLKLNSKDGTAAEDTVALGEAITVTNTDGNLVATHDDNQIIYDLAKDISVESLTATDPTTGSISKVDGNSISQTDTLGNSNTSTATGNSLEDTAGNTTTSVAGSSTYSDVDGNETIASATGTDVTDQEGNNASYGAKGAEIADKAGNSTSIGAGIITVQDTAGTTNITGDNITVGGASPVTVNGKAGTVNGLTNTKFDPEKFVSGQAATEDQVAQVANDLSTDLTDTGFNITTQNAGGTATAEDKVKLGETVNFTNTDENLVVSTTGNNDVIYDLAKDINVESLTAADPTTGSISKVEGNSISQTDTAGNSNISTATGNSLEDVAGNTTTSVAGSSTYSDVDGNQTIASATGTDVRDQEGNNASYGAKGAEITDKAGNNATIGAGTITVQDAAGTTNITGDNITVGGTNPVTVNGAAGTVNGLTNKTFDSENFISGQAATEDQVAQVANDLNTDLTDKGFNITTQNVGGTATEKDKVKLGETVNFTNSDENLVVSTTGNNDVIYDLAKDINVESLTAADPTTGSISKVEGNSISQTDTAGNSNISTATGNSLEDVAGNTTISVAGSTTYKDIDGNQTIASATGTDVRDQEGNNASYGAKGAEITDKAGNNATIGAGTITVQDAAGTTNITGDNITVGGTNPVTVNGTAGTVNGLSNTTWTAGQSPVSGQAATEDQIAALETNLTNTGFDVGANVLSTTDGKAPTHKLGNQLDIVAGDLKDTAYVATNLSTEVSQNADGKTTVKVGLAKDASFDSVTAGDTVVDNSGVKVVETDVDGKATGKETTLTAGGTSVKDGTNTTTTTAGGVATDGTVKVVDGAGNTVAQVDNTALTVKDKTDPSKVETSINEAINTLNSNQSTLDELAVKYDSTTKDKVTLGGVGSTTPVQLTNVASAGDYTDTANALNAVNAGDLNNAVLDVTNKGLSFAGDTGTNVQRKLGETTKLVGGVIDTSKLSANNIGVVADGADTLTIQLAKDLVDLDSATAGTGTDKTVLNKDGLTVTSGNGTTTIGSDKIVVGSQNSIIIDSKTNIISGLAAGSLAMGSTDAVNGNQIRNIVGNGAFDTAVGNEGIIKDIGGTGATNIHDAIQSINTTVNKGWNLNTNGADQTTIKAEDTVDIGTAEDETNLTVIKKDNKIDFSLNKDLKGLTSVETTDGAGNTSIQTATGTTVINTVGDRTEYGANGTTINGSNGQTVILSSNKVDVGGNTINNVADAVDGKDAVNKDQVEKFIADASTGITTKGFALTAEDGQTINKKLGESVEVVGDENNLTTEVKEGKLAIKLADDLNVNSITAGDSVLNTAGLTVGNTSVTSGGVYIIGGPSVTIEGISAGNKTITNVADAKNDTDAVNKGQLDSAINGLDSKVNEIANNAVQYDAESKDKVTLAGANGTTLTNVKDGEVSQGSKDAVNGGQLWNVQQQVDRNTNDITNIQTDIQNINNGKSGLVQQENSTAQITVGKDTGGTSVNIKGTDGDRVLTGVAAGAVNATSTDAVNGSQLNTTNQAVVEYLGGGAAYDNITGSFNAPSYTVGDQTYNKVGTAIDALNQADQVLNSKIDNVSNNLEQAFKSTNQRINDVEKRANAGIAAAIAFEAAPYVPGKLTYSAGAAYHGGENAVGVTLRKTADNGRWSLTGGIAAASEGDPSVRIGISGVID</sequence>
<evidence type="ECO:0000256" key="4">
    <source>
        <dbReference type="ARBA" id="ARBA00022448"/>
    </source>
</evidence>
<accession>A0A6G8S813</accession>
<evidence type="ECO:0000256" key="6">
    <source>
        <dbReference type="ARBA" id="ARBA00022692"/>
    </source>
</evidence>
<keyword evidence="6" id="KW-0812">Transmembrane</keyword>
<dbReference type="KEGG" id="alj:G8D99_15320"/>
<comment type="subcellular location">
    <subcellularLocation>
        <location evidence="2">Cell outer membrane</location>
    </subcellularLocation>
    <subcellularLocation>
        <location evidence="1">Cell surface</location>
    </subcellularLocation>
</comment>
<feature type="domain" description="Trimeric autotransporter adhesin YadA-like stalk" evidence="13">
    <location>
        <begin position="1404"/>
        <end position="1436"/>
    </location>
</feature>
<dbReference type="Gene3D" id="6.10.250.2040">
    <property type="match status" value="1"/>
</dbReference>
<dbReference type="Pfam" id="PF03895">
    <property type="entry name" value="YadA_anchor"/>
    <property type="match status" value="1"/>
</dbReference>
<gene>
    <name evidence="14" type="ORF">G8D99_15320</name>
</gene>
<dbReference type="GO" id="GO:0009279">
    <property type="term" value="C:cell outer membrane"/>
    <property type="evidence" value="ECO:0007669"/>
    <property type="project" value="UniProtKB-SubCell"/>
</dbReference>
<feature type="region of interest" description="Disordered" evidence="11">
    <location>
        <begin position="717"/>
        <end position="739"/>
    </location>
</feature>
<evidence type="ECO:0000256" key="10">
    <source>
        <dbReference type="ARBA" id="ARBA00023237"/>
    </source>
</evidence>
<dbReference type="EMBL" id="CP049916">
    <property type="protein sequence ID" value="QIO10242.1"/>
    <property type="molecule type" value="Genomic_DNA"/>
</dbReference>
<reference evidence="14 15" key="1">
    <citation type="submission" date="2020-03" db="EMBL/GenBank/DDBJ databases">
        <authorList>
            <person name="Zhu W."/>
        </authorList>
    </citation>
    <scope>NUCLEOTIDE SEQUENCE [LARGE SCALE GENOMIC DNA]</scope>
    <source>
        <strain evidence="14 15">185</strain>
    </source>
</reference>
<dbReference type="Gene3D" id="1.20.5.170">
    <property type="match status" value="2"/>
</dbReference>
<feature type="domain" description="Trimeric autotransporter adhesin YadA-like stalk" evidence="13">
    <location>
        <begin position="1228"/>
        <end position="1253"/>
    </location>
</feature>
<dbReference type="GO" id="GO:0015031">
    <property type="term" value="P:protein transport"/>
    <property type="evidence" value="ECO:0007669"/>
    <property type="project" value="UniProtKB-KW"/>
</dbReference>
<feature type="compositionally biased region" description="Polar residues" evidence="11">
    <location>
        <begin position="252"/>
        <end position="305"/>
    </location>
</feature>
<feature type="domain" description="Trimeric autotransporter adhesin YadA-like C-terminal membrane anchor" evidence="12">
    <location>
        <begin position="1789"/>
        <end position="1844"/>
    </location>
</feature>
<evidence type="ECO:0000259" key="12">
    <source>
        <dbReference type="Pfam" id="PF03895"/>
    </source>
</evidence>
<keyword evidence="7" id="KW-0732">Signal</keyword>